<dbReference type="AlphaFoldDB" id="A0A381WKE6"/>
<sequence>MSSREGFDSYQLYLGVKLHFNSESYDFVKYNGKVKADLPSFLKRNDRFHFGKLARLYKSELLDFYVANLSLKDKWVGDLLDNESKKVYLEWKKRNQRLTYQFEQDVTKLLEKKNIQEVLTVNKGQHPYLLKQFLGKKISLETMCILDEITEYSKKWNTLITETLIYPETINKINKYKAFISFNKNTYKQKLIQLCKTN</sequence>
<dbReference type="SUPFAM" id="SSF48493">
    <property type="entry name" value="gene 59 helicase assembly protein"/>
    <property type="match status" value="1"/>
</dbReference>
<accession>A0A381WKE6</accession>
<organism evidence="2">
    <name type="scientific">marine metagenome</name>
    <dbReference type="NCBI Taxonomy" id="408172"/>
    <lineage>
        <taxon>unclassified sequences</taxon>
        <taxon>metagenomes</taxon>
        <taxon>ecological metagenomes</taxon>
    </lineage>
</organism>
<dbReference type="EMBL" id="UINC01012088">
    <property type="protein sequence ID" value="SVA52990.1"/>
    <property type="molecule type" value="Genomic_DNA"/>
</dbReference>
<gene>
    <name evidence="2" type="ORF">METZ01_LOCUS105844</name>
</gene>
<dbReference type="Pfam" id="PF08993">
    <property type="entry name" value="T4_Gp59_N"/>
    <property type="match status" value="1"/>
</dbReference>
<evidence type="ECO:0000313" key="2">
    <source>
        <dbReference type="EMBL" id="SVA52990.1"/>
    </source>
</evidence>
<dbReference type="HAMAP" id="MF_04156">
    <property type="entry name" value="HELIC_LOADER_T4"/>
    <property type="match status" value="1"/>
</dbReference>
<reference evidence="2" key="1">
    <citation type="submission" date="2018-05" db="EMBL/GenBank/DDBJ databases">
        <authorList>
            <person name="Lanie J.A."/>
            <person name="Ng W.-L."/>
            <person name="Kazmierczak K.M."/>
            <person name="Andrzejewski T.M."/>
            <person name="Davidsen T.M."/>
            <person name="Wayne K.J."/>
            <person name="Tettelin H."/>
            <person name="Glass J.I."/>
            <person name="Rusch D."/>
            <person name="Podicherti R."/>
            <person name="Tsui H.-C.T."/>
            <person name="Winkler M.E."/>
        </authorList>
    </citation>
    <scope>NUCLEOTIDE SEQUENCE</scope>
</reference>
<protein>
    <recommendedName>
        <fullName evidence="1">Bacteriophage T4 Gp59 helicase assembly protein N-terminal domain-containing protein</fullName>
    </recommendedName>
</protein>
<dbReference type="Gene3D" id="1.10.220.50">
    <property type="entry name" value="Bacteriophage T4, Gp59, helicase assembly protein, C-terminal domain"/>
    <property type="match status" value="1"/>
</dbReference>
<dbReference type="InterPro" id="IPR023197">
    <property type="entry name" value="Phage_T4_Gp59_dom_sf"/>
</dbReference>
<dbReference type="InterPro" id="IPR037082">
    <property type="entry name" value="Phage_T4_Gp59_C_sf"/>
</dbReference>
<feature type="domain" description="Bacteriophage T4 Gp59 helicase assembly protein N-terminal" evidence="1">
    <location>
        <begin position="5"/>
        <end position="91"/>
    </location>
</feature>
<proteinExistence type="inferred from homology"/>
<dbReference type="Gene3D" id="1.10.8.60">
    <property type="match status" value="1"/>
</dbReference>
<dbReference type="InterPro" id="IPR015085">
    <property type="entry name" value="Phage_T4_Gp59_N"/>
</dbReference>
<name>A0A381WKE6_9ZZZZ</name>
<dbReference type="InterPro" id="IPR008944">
    <property type="entry name" value="Phage_T4_Gp59"/>
</dbReference>
<evidence type="ECO:0000259" key="1">
    <source>
        <dbReference type="Pfam" id="PF08993"/>
    </source>
</evidence>